<dbReference type="GO" id="GO:0004519">
    <property type="term" value="F:endonuclease activity"/>
    <property type="evidence" value="ECO:0007669"/>
    <property type="project" value="InterPro"/>
</dbReference>
<dbReference type="Pfam" id="PF20441">
    <property type="entry name" value="TerL_nuclease"/>
    <property type="match status" value="1"/>
</dbReference>
<dbReference type="InterPro" id="IPR046462">
    <property type="entry name" value="TerL_nuclease"/>
</dbReference>
<reference evidence="3 4" key="1">
    <citation type="submission" date="2017-08" db="EMBL/GenBank/DDBJ databases">
        <title>Infants hospitalized years apart are colonized by the same room-sourced microbial strains.</title>
        <authorList>
            <person name="Brooks B."/>
            <person name="Olm M.R."/>
            <person name="Firek B.A."/>
            <person name="Baker R."/>
            <person name="Thomas B.C."/>
            <person name="Morowitz M.J."/>
            <person name="Banfield J.F."/>
        </authorList>
    </citation>
    <scope>NUCLEOTIDE SEQUENCE [LARGE SCALE GENOMIC DNA]</scope>
    <source>
        <strain evidence="3">S2_003_000_R2_14</strain>
    </source>
</reference>
<dbReference type="InterPro" id="IPR046461">
    <property type="entry name" value="TerL_ATPase"/>
</dbReference>
<organism evidence="3 4">
    <name type="scientific">Archangium gephyra</name>
    <dbReference type="NCBI Taxonomy" id="48"/>
    <lineage>
        <taxon>Bacteria</taxon>
        <taxon>Pseudomonadati</taxon>
        <taxon>Myxococcota</taxon>
        <taxon>Myxococcia</taxon>
        <taxon>Myxococcales</taxon>
        <taxon>Cystobacterineae</taxon>
        <taxon>Archangiaceae</taxon>
        <taxon>Archangium</taxon>
    </lineage>
</organism>
<dbReference type="EMBL" id="QFQP01000034">
    <property type="protein sequence ID" value="PZR07068.1"/>
    <property type="molecule type" value="Genomic_DNA"/>
</dbReference>
<gene>
    <name evidence="3" type="ORF">DI536_28855</name>
</gene>
<feature type="domain" description="Terminase large subunit-like ATPase" evidence="1">
    <location>
        <begin position="66"/>
        <end position="229"/>
    </location>
</feature>
<evidence type="ECO:0000259" key="1">
    <source>
        <dbReference type="Pfam" id="PF03354"/>
    </source>
</evidence>
<dbReference type="Gene3D" id="3.40.50.300">
    <property type="entry name" value="P-loop containing nucleotide triphosphate hydrolases"/>
    <property type="match status" value="1"/>
</dbReference>
<dbReference type="PANTHER" id="PTHR41287">
    <property type="match status" value="1"/>
</dbReference>
<proteinExistence type="predicted"/>
<dbReference type="InterPro" id="IPR027417">
    <property type="entry name" value="P-loop_NTPase"/>
</dbReference>
<accession>A0A2W5UDY6</accession>
<dbReference type="PANTHER" id="PTHR41287:SF1">
    <property type="entry name" value="PROTEIN YMFN"/>
    <property type="match status" value="1"/>
</dbReference>
<sequence length="555" mass="62601">MRAVGKYERLCFERHEKDLALSLQPGGHPKGFRFIPELGERVVQFIEKFCKHHKGEWAGRPLLLEEWQRRIIRIVFGWVRADGTRRFRTVYIEVARKNGKSLLASGFGLYLLVADQEPGAEVYSFATKEDQARLLWLEAGKTVNKSELLKRHVKVLADSITFDAAGAFFKPLGSDSDTQDGLNPHAGIADELHAHRTRGMWDVIQSGQGARREPMMIAITTAGVFRPESIGWEKHDYALKVLDGVFDDDAFFAFVAAPDEGDDPFSEVAMQKANPNWAVSVKPAWLRERAEEARALPSALNEYLRKHLNIWSQQNTAWLSLEKWRECEPSPAPREDFEAALEGRVCRGGLDLSSKLDLTALVLEFETERGLELLCRFWLPEERIDEEARRGRTHYEQWRREGWLSATPGGAIDYDFIKEELRTLARRFRITELAFDPWGAQKLVNDLVKEGIATLEPGEDRPVCVECGQGYKSLSEATKDFEVSVVTKRLKHGGNPVLRWCANNVVLAKDEAGNMKPNKAKAAGKIDGIVAAIMARSRSIVAPVEEETVAGFTML</sequence>
<protein>
    <recommendedName>
        <fullName evidence="5">Terminase large subunit</fullName>
    </recommendedName>
</protein>
<evidence type="ECO:0000259" key="2">
    <source>
        <dbReference type="Pfam" id="PF20441"/>
    </source>
</evidence>
<evidence type="ECO:0008006" key="5">
    <source>
        <dbReference type="Google" id="ProtNLM"/>
    </source>
</evidence>
<evidence type="ECO:0000313" key="4">
    <source>
        <dbReference type="Proteomes" id="UP000249061"/>
    </source>
</evidence>
<feature type="domain" description="Terminase large subunit-like endonuclease" evidence="2">
    <location>
        <begin position="247"/>
        <end position="538"/>
    </location>
</feature>
<dbReference type="Pfam" id="PF03354">
    <property type="entry name" value="TerL_ATPase"/>
    <property type="match status" value="1"/>
</dbReference>
<dbReference type="Proteomes" id="UP000249061">
    <property type="component" value="Unassembled WGS sequence"/>
</dbReference>
<dbReference type="InterPro" id="IPR005021">
    <property type="entry name" value="Terminase_largesu-like"/>
</dbReference>
<name>A0A2W5UDY6_9BACT</name>
<comment type="caution">
    <text evidence="3">The sequence shown here is derived from an EMBL/GenBank/DDBJ whole genome shotgun (WGS) entry which is preliminary data.</text>
</comment>
<dbReference type="AlphaFoldDB" id="A0A2W5UDY6"/>
<evidence type="ECO:0000313" key="3">
    <source>
        <dbReference type="EMBL" id="PZR07068.1"/>
    </source>
</evidence>